<feature type="active site" description="Nucleophile" evidence="2">
    <location>
        <position position="12"/>
    </location>
</feature>
<reference evidence="5" key="1">
    <citation type="journal article" date="2015" name="Genome Announc.">
        <title>Draft Genome Sequence of Anaerolineae Strain TC1, a Novel Isolate from a Methanogenic Wastewater Treatment System.</title>
        <authorList>
            <person name="Matsuura N."/>
            <person name="Tourlousse D.M."/>
            <person name="Sun L."/>
            <person name="Toyonaga M."/>
            <person name="Kuroda K."/>
            <person name="Ohashi A."/>
            <person name="Cruz R."/>
            <person name="Yamaguchi T."/>
            <person name="Sekiguchi Y."/>
        </authorList>
    </citation>
    <scope>NUCLEOTIDE SEQUENCE [LARGE SCALE GENOMIC DNA]</scope>
    <source>
        <strain evidence="5">TC1</strain>
    </source>
</reference>
<dbReference type="Pfam" id="PF13344">
    <property type="entry name" value="Hydrolase_6"/>
    <property type="match status" value="1"/>
</dbReference>
<keyword evidence="6" id="KW-1185">Reference proteome</keyword>
<dbReference type="Gene3D" id="3.40.50.1000">
    <property type="entry name" value="HAD superfamily/HAD-like"/>
    <property type="match status" value="2"/>
</dbReference>
<feature type="binding site" evidence="3">
    <location>
        <position position="184"/>
    </location>
    <ligand>
        <name>substrate</name>
    </ligand>
</feature>
<dbReference type="PANTHER" id="PTHR19288:SF46">
    <property type="entry name" value="HALOACID DEHALOGENASE-LIKE HYDROLASE DOMAIN-CONTAINING PROTEIN 2"/>
    <property type="match status" value="1"/>
</dbReference>
<evidence type="ECO:0000256" key="4">
    <source>
        <dbReference type="PIRSR" id="PIRSR000915-3"/>
    </source>
</evidence>
<comment type="similarity">
    <text evidence="1">Belongs to the HAD-like hydrolase superfamily.</text>
</comment>
<dbReference type="InterPro" id="IPR036412">
    <property type="entry name" value="HAD-like_sf"/>
</dbReference>
<dbReference type="GO" id="GO:0046872">
    <property type="term" value="F:metal ion binding"/>
    <property type="evidence" value="ECO:0007669"/>
    <property type="project" value="UniProtKB-KW"/>
</dbReference>
<gene>
    <name evidence="5" type="ORF">ATC1_131366</name>
</gene>
<feature type="active site" description="Proton donor" evidence="2">
    <location>
        <position position="14"/>
    </location>
</feature>
<dbReference type="RefSeq" id="WP_062282437.1">
    <property type="nucleotide sequence ID" value="NZ_DF968181.1"/>
</dbReference>
<dbReference type="GO" id="GO:0005737">
    <property type="term" value="C:cytoplasm"/>
    <property type="evidence" value="ECO:0007669"/>
    <property type="project" value="TreeGrafter"/>
</dbReference>
<dbReference type="SUPFAM" id="SSF56784">
    <property type="entry name" value="HAD-like"/>
    <property type="match status" value="1"/>
</dbReference>
<dbReference type="STRING" id="1678840.ATC1_131366"/>
<proteinExistence type="inferred from homology"/>
<accession>A0A0S7BV05</accession>
<keyword evidence="4" id="KW-0460">Magnesium</keyword>
<dbReference type="Pfam" id="PF13242">
    <property type="entry name" value="Hydrolase_like"/>
    <property type="match status" value="1"/>
</dbReference>
<evidence type="ECO:0000313" key="6">
    <source>
        <dbReference type="Proteomes" id="UP000053370"/>
    </source>
</evidence>
<dbReference type="GO" id="GO:0016791">
    <property type="term" value="F:phosphatase activity"/>
    <property type="evidence" value="ECO:0007669"/>
    <property type="project" value="TreeGrafter"/>
</dbReference>
<dbReference type="AlphaFoldDB" id="A0A0S7BV05"/>
<dbReference type="Proteomes" id="UP000053370">
    <property type="component" value="Unassembled WGS sequence"/>
</dbReference>
<dbReference type="InterPro" id="IPR006357">
    <property type="entry name" value="HAD-SF_hydro_IIA"/>
</dbReference>
<protein>
    <submittedName>
        <fullName evidence="5">Ribonucleotide monophosphatase NagD, HAD superfamily</fullName>
    </submittedName>
</protein>
<dbReference type="PANTHER" id="PTHR19288">
    <property type="entry name" value="4-NITROPHENYLPHOSPHATASE-RELATED"/>
    <property type="match status" value="1"/>
</dbReference>
<dbReference type="EMBL" id="DF968181">
    <property type="protein sequence ID" value="GAP41377.1"/>
    <property type="molecule type" value="Genomic_DNA"/>
</dbReference>
<feature type="binding site" evidence="4">
    <location>
        <position position="209"/>
    </location>
    <ligand>
        <name>Mg(2+)</name>
        <dbReference type="ChEBI" id="CHEBI:18420"/>
    </ligand>
</feature>
<evidence type="ECO:0000313" key="5">
    <source>
        <dbReference type="EMBL" id="GAP41377.1"/>
    </source>
</evidence>
<comment type="cofactor">
    <cofactor evidence="4">
        <name>Mg(2+)</name>
        <dbReference type="ChEBI" id="CHEBI:18420"/>
    </cofactor>
    <text evidence="4">Divalent metal ions. Mg(2+) is the most effective.</text>
</comment>
<evidence type="ECO:0000256" key="2">
    <source>
        <dbReference type="PIRSR" id="PIRSR000915-1"/>
    </source>
</evidence>
<keyword evidence="4" id="KW-0479">Metal-binding</keyword>
<evidence type="ECO:0000256" key="3">
    <source>
        <dbReference type="PIRSR" id="PIRSR000915-2"/>
    </source>
</evidence>
<dbReference type="InterPro" id="IPR023214">
    <property type="entry name" value="HAD_sf"/>
</dbReference>
<evidence type="ECO:0000256" key="1">
    <source>
        <dbReference type="PIRNR" id="PIRNR000915"/>
    </source>
</evidence>
<sequence length="265" mass="28668">MDLHSIKALFLDMDGVLWHGKNPIGDLPSIFHKFQKIGIIPLFGTNNSTRTPEAYRDYLAKMGVEINSDQVITPAVGAAYLFQRDFSINARIHVFGSNALKEYLQKAGFSLVDENADIVLVSLDKEMTYQKVAVAMKLINEGAAFYATNLDNVLASENGWIPGGGVMVNAVQTCTGVSPIVIGKPNTIMANIACEKTGLHPSEILAVGDRYDTDILGGIRAGCRTALVLSGVDSKSSIACYAEQPDLICQDLNTIADQLLTERSQ</sequence>
<dbReference type="OrthoDB" id="9810449at2"/>
<organism evidence="5">
    <name type="scientific">Flexilinea flocculi</name>
    <dbReference type="NCBI Taxonomy" id="1678840"/>
    <lineage>
        <taxon>Bacteria</taxon>
        <taxon>Bacillati</taxon>
        <taxon>Chloroflexota</taxon>
        <taxon>Anaerolineae</taxon>
        <taxon>Anaerolineales</taxon>
        <taxon>Anaerolineaceae</taxon>
        <taxon>Flexilinea</taxon>
    </lineage>
</organism>
<dbReference type="NCBIfam" id="TIGR01460">
    <property type="entry name" value="HAD-SF-IIA"/>
    <property type="match status" value="1"/>
</dbReference>
<dbReference type="PATRIC" id="fig|1678840.3.peg.2824"/>
<dbReference type="PIRSF" id="PIRSF000915">
    <property type="entry name" value="PGP-type_phosphatase"/>
    <property type="match status" value="1"/>
</dbReference>
<feature type="binding site" evidence="4">
    <location>
        <position position="12"/>
    </location>
    <ligand>
        <name>Mg(2+)</name>
        <dbReference type="ChEBI" id="CHEBI:18420"/>
    </ligand>
</feature>
<name>A0A0S7BV05_9CHLR</name>
<feature type="binding site" evidence="4">
    <location>
        <position position="14"/>
    </location>
    <ligand>
        <name>Mg(2+)</name>
        <dbReference type="ChEBI" id="CHEBI:18420"/>
    </ligand>
</feature>